<dbReference type="PANTHER" id="PTHR46097">
    <property type="entry name" value="G PROTEIN-COUPLED RECEPTOR KINASE INTERACTING ARFGAP"/>
    <property type="match status" value="1"/>
</dbReference>
<feature type="region of interest" description="Disordered" evidence="6">
    <location>
        <begin position="352"/>
        <end position="399"/>
    </location>
</feature>
<dbReference type="OrthoDB" id="5588096at2759"/>
<dbReference type="InterPro" id="IPR001164">
    <property type="entry name" value="ArfGAP_dom"/>
</dbReference>
<dbReference type="GO" id="GO:0008277">
    <property type="term" value="P:regulation of G protein-coupled receptor signaling pathway"/>
    <property type="evidence" value="ECO:0007669"/>
    <property type="project" value="TreeGrafter"/>
</dbReference>
<dbReference type="PROSITE" id="PS50115">
    <property type="entry name" value="ARFGAP"/>
    <property type="match status" value="1"/>
</dbReference>
<feature type="region of interest" description="Disordered" evidence="6">
    <location>
        <begin position="495"/>
        <end position="528"/>
    </location>
</feature>
<dbReference type="PROSITE" id="PS50297">
    <property type="entry name" value="ANK_REP_REGION"/>
    <property type="match status" value="1"/>
</dbReference>
<dbReference type="SUPFAM" id="SSF57863">
    <property type="entry name" value="ArfGap/RecO-like zinc finger"/>
    <property type="match status" value="1"/>
</dbReference>
<feature type="compositionally biased region" description="Basic and acidic residues" evidence="6">
    <location>
        <begin position="516"/>
        <end position="528"/>
    </location>
</feature>
<feature type="domain" description="Arf-GAP" evidence="7">
    <location>
        <begin position="2"/>
        <end position="124"/>
    </location>
</feature>
<keyword evidence="4" id="KW-0863">Zinc-finger</keyword>
<evidence type="ECO:0000256" key="6">
    <source>
        <dbReference type="SAM" id="MobiDB-lite"/>
    </source>
</evidence>
<name>A0A9P1J7F6_9PELO</name>
<keyword evidence="9" id="KW-1185">Reference proteome</keyword>
<evidence type="ECO:0000256" key="3">
    <source>
        <dbReference type="PROSITE-ProRule" id="PRU00023"/>
    </source>
</evidence>
<evidence type="ECO:0000256" key="4">
    <source>
        <dbReference type="PROSITE-ProRule" id="PRU00288"/>
    </source>
</evidence>
<dbReference type="Proteomes" id="UP001152747">
    <property type="component" value="Unassembled WGS sequence"/>
</dbReference>
<feature type="repeat" description="ANK" evidence="3">
    <location>
        <begin position="162"/>
        <end position="194"/>
    </location>
</feature>
<dbReference type="InterPro" id="IPR036770">
    <property type="entry name" value="Ankyrin_rpt-contain_sf"/>
</dbReference>
<accession>A0A9P1J7F6</accession>
<proteinExistence type="predicted"/>
<reference evidence="8" key="1">
    <citation type="submission" date="2022-11" db="EMBL/GenBank/DDBJ databases">
        <authorList>
            <person name="Kikuchi T."/>
        </authorList>
    </citation>
    <scope>NUCLEOTIDE SEQUENCE</scope>
    <source>
        <strain evidence="8">PS1010</strain>
    </source>
</reference>
<feature type="compositionally biased region" description="Basic and acidic residues" evidence="6">
    <location>
        <begin position="371"/>
        <end position="380"/>
    </location>
</feature>
<dbReference type="GO" id="GO:0005096">
    <property type="term" value="F:GTPase activator activity"/>
    <property type="evidence" value="ECO:0007669"/>
    <property type="project" value="InterPro"/>
</dbReference>
<dbReference type="SUPFAM" id="SSF48403">
    <property type="entry name" value="Ankyrin repeat"/>
    <property type="match status" value="1"/>
</dbReference>
<keyword evidence="3" id="KW-0040">ANK repeat</keyword>
<keyword evidence="1" id="KW-0479">Metal-binding</keyword>
<protein>
    <recommendedName>
        <fullName evidence="7">Arf-GAP domain-containing protein</fullName>
    </recommendedName>
</protein>
<dbReference type="Pfam" id="PF01412">
    <property type="entry name" value="ArfGap"/>
    <property type="match status" value="1"/>
</dbReference>
<gene>
    <name evidence="8" type="ORF">CAMP_LOCUS18966</name>
</gene>
<dbReference type="Gene3D" id="1.10.220.150">
    <property type="entry name" value="Arf GTPase activating protein"/>
    <property type="match status" value="1"/>
</dbReference>
<evidence type="ECO:0000256" key="1">
    <source>
        <dbReference type="ARBA" id="ARBA00022723"/>
    </source>
</evidence>
<keyword evidence="5" id="KW-0175">Coiled coil</keyword>
<dbReference type="EMBL" id="CANHGI010000006">
    <property type="protein sequence ID" value="CAI5456329.1"/>
    <property type="molecule type" value="Genomic_DNA"/>
</dbReference>
<dbReference type="InterPro" id="IPR047161">
    <property type="entry name" value="GIT-like"/>
</dbReference>
<dbReference type="GO" id="GO:0008270">
    <property type="term" value="F:zinc ion binding"/>
    <property type="evidence" value="ECO:0007669"/>
    <property type="project" value="UniProtKB-KW"/>
</dbReference>
<dbReference type="GO" id="GO:0007420">
    <property type="term" value="P:brain development"/>
    <property type="evidence" value="ECO:0007669"/>
    <property type="project" value="InterPro"/>
</dbReference>
<keyword evidence="2" id="KW-0862">Zinc</keyword>
<feature type="coiled-coil region" evidence="5">
    <location>
        <begin position="443"/>
        <end position="470"/>
    </location>
</feature>
<dbReference type="InterPro" id="IPR002110">
    <property type="entry name" value="Ankyrin_rpt"/>
</dbReference>
<dbReference type="InterPro" id="IPR037278">
    <property type="entry name" value="ARFGAP/RecO"/>
</dbReference>
<evidence type="ECO:0000313" key="9">
    <source>
        <dbReference type="Proteomes" id="UP001152747"/>
    </source>
</evidence>
<dbReference type="PANTHER" id="PTHR46097:SF3">
    <property type="entry name" value="ARF GTPASE-ACTIVATING PROTEIN GIT"/>
    <property type="match status" value="1"/>
</dbReference>
<dbReference type="Gene3D" id="1.20.5.170">
    <property type="match status" value="1"/>
</dbReference>
<dbReference type="SMART" id="SM00105">
    <property type="entry name" value="ArfGap"/>
    <property type="match status" value="1"/>
</dbReference>
<sequence>MNNERSEIQNELKKGPCADCGFLSAKWASLTRGVVVCSDCYAQHTYLGPSVSFCQFIETESWDIEHLRLLLALHKSNANKIWENTVSETKWKKPAYPQAGEITKMFVKEKYCIQGFIPKLGAGENQDSLNNQLIACARSDFVNVTLRLLVLGANVNYQDEDNGDTALHVAAREGNSNQIELLFLYGADLAIRNKQNLLAHQVATENGNIINQNQLIRLHFYFTDRFTYFLCKRKPDHSAGKHFYLPTINQFKNRAFKYFDTCQETILHCSDSTLYEMSQDFYDEINRRDNLAVWHTKVHVENNTEPNLWFLPPNPHFCAARNQRRQKFGKMSLAAFECFIYHMIREQKRRFNGEPATMTTSTPRLQTKPKTRADLDRSECDDALPSCSPPVTRPLSNDEPLYDDIIDEKISLDDILEIKEKLAATENIVHALTKKNESLTKLVHNLTTQNSNINAELFSLKEEINKINRNNVNRRIPSPFGADSTERSIPIQYYGARQSEDRIDGNGGGARWRSSSSDRRNSNDVRPVETRIESVIETTPSARPSRRNRDELNFIIQQGEHITKYIRLLIEKGQNGNTQKSTIDGLYSAVNILIQHLPNYISNDKIQSLIDSLVQLSAKCQSPSSNAGEIAESAQILADKLRIVLLDV</sequence>
<evidence type="ECO:0000259" key="7">
    <source>
        <dbReference type="PROSITE" id="PS50115"/>
    </source>
</evidence>
<dbReference type="GO" id="GO:0031267">
    <property type="term" value="F:small GTPase binding"/>
    <property type="evidence" value="ECO:0007669"/>
    <property type="project" value="TreeGrafter"/>
</dbReference>
<dbReference type="InterPro" id="IPR038508">
    <property type="entry name" value="ArfGAP_dom_sf"/>
</dbReference>
<dbReference type="GO" id="GO:0036465">
    <property type="term" value="P:synaptic vesicle recycling"/>
    <property type="evidence" value="ECO:0007669"/>
    <property type="project" value="TreeGrafter"/>
</dbReference>
<dbReference type="GO" id="GO:0098793">
    <property type="term" value="C:presynapse"/>
    <property type="evidence" value="ECO:0007669"/>
    <property type="project" value="GOC"/>
</dbReference>
<dbReference type="AlphaFoldDB" id="A0A9P1J7F6"/>
<evidence type="ECO:0000313" key="8">
    <source>
        <dbReference type="EMBL" id="CAI5456329.1"/>
    </source>
</evidence>
<evidence type="ECO:0000256" key="5">
    <source>
        <dbReference type="SAM" id="Coils"/>
    </source>
</evidence>
<evidence type="ECO:0000256" key="2">
    <source>
        <dbReference type="ARBA" id="ARBA00022833"/>
    </source>
</evidence>
<dbReference type="PROSITE" id="PS50088">
    <property type="entry name" value="ANK_REPEAT"/>
    <property type="match status" value="1"/>
</dbReference>
<dbReference type="SMART" id="SM00248">
    <property type="entry name" value="ANK"/>
    <property type="match status" value="2"/>
</dbReference>
<organism evidence="8 9">
    <name type="scientific">Caenorhabditis angaria</name>
    <dbReference type="NCBI Taxonomy" id="860376"/>
    <lineage>
        <taxon>Eukaryota</taxon>
        <taxon>Metazoa</taxon>
        <taxon>Ecdysozoa</taxon>
        <taxon>Nematoda</taxon>
        <taxon>Chromadorea</taxon>
        <taxon>Rhabditida</taxon>
        <taxon>Rhabditina</taxon>
        <taxon>Rhabditomorpha</taxon>
        <taxon>Rhabditoidea</taxon>
        <taxon>Rhabditidae</taxon>
        <taxon>Peloderinae</taxon>
        <taxon>Caenorhabditis</taxon>
    </lineage>
</organism>
<dbReference type="Gene3D" id="1.25.40.20">
    <property type="entry name" value="Ankyrin repeat-containing domain"/>
    <property type="match status" value="1"/>
</dbReference>
<dbReference type="GO" id="GO:0032012">
    <property type="term" value="P:regulation of ARF protein signal transduction"/>
    <property type="evidence" value="ECO:0007669"/>
    <property type="project" value="InterPro"/>
</dbReference>
<comment type="caution">
    <text evidence="8">The sequence shown here is derived from an EMBL/GenBank/DDBJ whole genome shotgun (WGS) entry which is preliminary data.</text>
</comment>
<dbReference type="Pfam" id="PF12796">
    <property type="entry name" value="Ank_2"/>
    <property type="match status" value="1"/>
</dbReference>